<dbReference type="AlphaFoldDB" id="A0A7M7PGC4"/>
<reference evidence="11" key="2">
    <citation type="submission" date="2021-01" db="UniProtKB">
        <authorList>
            <consortium name="EnsemblMetazoa"/>
        </authorList>
    </citation>
    <scope>IDENTIFICATION</scope>
</reference>
<proteinExistence type="inferred from homology"/>
<dbReference type="InterPro" id="IPR000589">
    <property type="entry name" value="Ribosomal_uS15"/>
</dbReference>
<dbReference type="PANTHER" id="PTHR46685:SF1">
    <property type="entry name" value="SMALL RIBOSOMAL SUBUNIT PROTEIN US15M"/>
    <property type="match status" value="1"/>
</dbReference>
<dbReference type="CDD" id="cd00353">
    <property type="entry name" value="Ribosomal_S15p_S13e"/>
    <property type="match status" value="1"/>
</dbReference>
<dbReference type="GO" id="GO:0003735">
    <property type="term" value="F:structural constituent of ribosome"/>
    <property type="evidence" value="ECO:0007669"/>
    <property type="project" value="InterPro"/>
</dbReference>
<keyword evidence="5" id="KW-0496">Mitochondrion</keyword>
<evidence type="ECO:0000313" key="12">
    <source>
        <dbReference type="Proteomes" id="UP000007110"/>
    </source>
</evidence>
<evidence type="ECO:0000256" key="7">
    <source>
        <dbReference type="ARBA" id="ARBA00035249"/>
    </source>
</evidence>
<sequence length="294" mass="34128">MAVADITAHLRRTIISFRNTKRFDTICRINQVRAVSSLAMSNSAASGRSGHQVGDRAPSSTSMLPRSPMHFSRGLASRAHMKYNKRKKEPVDRFGGLDPAQPRLGFEKVKELETANENVKKLFSLDFGTGNDLHNMRRKLSQDSVRDKPDEKDDLAVKIATITEHIRALAPHVENNKKDSVNKVRMLNAIDRRRKMLKYLRKRNYERFERLLVELNLTWSPPPEFYRRKTRRSMEKKATVQEAYAKRSLALKEFETRWRQEQLLEIAHLKEELGKELTEEEQSLLTKSREETAV</sequence>
<evidence type="ECO:0000313" key="11">
    <source>
        <dbReference type="EnsemblMetazoa" id="XP_030850706"/>
    </source>
</evidence>
<dbReference type="Gene3D" id="1.10.287.10">
    <property type="entry name" value="S15/NS1, RNA-binding"/>
    <property type="match status" value="1"/>
</dbReference>
<keyword evidence="3" id="KW-0809">Transit peptide</keyword>
<evidence type="ECO:0000256" key="8">
    <source>
        <dbReference type="ARBA" id="ARBA00035528"/>
    </source>
</evidence>
<keyword evidence="6 9" id="KW-0687">Ribonucleoprotein</keyword>
<dbReference type="InParanoid" id="A0A7M7PGC4"/>
<dbReference type="Proteomes" id="UP000007110">
    <property type="component" value="Unassembled WGS sequence"/>
</dbReference>
<accession>A0A7M7PGC4</accession>
<feature type="region of interest" description="Disordered" evidence="10">
    <location>
        <begin position="42"/>
        <end position="69"/>
    </location>
</feature>
<dbReference type="InterPro" id="IPR009068">
    <property type="entry name" value="uS15_NS1_RNA-bd_sf"/>
</dbReference>
<dbReference type="EnsemblMetazoa" id="XM_030994846">
    <property type="protein sequence ID" value="XP_030850706"/>
    <property type="gene ID" value="LOC115918929"/>
</dbReference>
<evidence type="ECO:0000256" key="5">
    <source>
        <dbReference type="ARBA" id="ARBA00023128"/>
    </source>
</evidence>
<dbReference type="PANTHER" id="PTHR46685">
    <property type="entry name" value="28S RIBOSOMAL PROTEIN S15, MITOCHONDRIAL"/>
    <property type="match status" value="1"/>
</dbReference>
<evidence type="ECO:0000256" key="6">
    <source>
        <dbReference type="ARBA" id="ARBA00023274"/>
    </source>
</evidence>
<dbReference type="SUPFAM" id="SSF47060">
    <property type="entry name" value="S15/NS1 RNA-binding domain"/>
    <property type="match status" value="1"/>
</dbReference>
<evidence type="ECO:0000256" key="10">
    <source>
        <dbReference type="SAM" id="MobiDB-lite"/>
    </source>
</evidence>
<dbReference type="GO" id="GO:0005763">
    <property type="term" value="C:mitochondrial small ribosomal subunit"/>
    <property type="evidence" value="ECO:0000318"/>
    <property type="project" value="GO_Central"/>
</dbReference>
<evidence type="ECO:0000256" key="9">
    <source>
        <dbReference type="RuleBase" id="RU003919"/>
    </source>
</evidence>
<dbReference type="RefSeq" id="XP_030850706.1">
    <property type="nucleotide sequence ID" value="XM_030994846.1"/>
</dbReference>
<dbReference type="GeneID" id="115918929"/>
<dbReference type="InterPro" id="IPR052137">
    <property type="entry name" value="uS15_ribosomal"/>
</dbReference>
<dbReference type="Pfam" id="PF00312">
    <property type="entry name" value="Ribosomal_S15"/>
    <property type="match status" value="1"/>
</dbReference>
<dbReference type="GO" id="GO:0006412">
    <property type="term" value="P:translation"/>
    <property type="evidence" value="ECO:0007669"/>
    <property type="project" value="InterPro"/>
</dbReference>
<evidence type="ECO:0000256" key="3">
    <source>
        <dbReference type="ARBA" id="ARBA00022946"/>
    </source>
</evidence>
<dbReference type="KEGG" id="spu:115918929"/>
<evidence type="ECO:0000256" key="2">
    <source>
        <dbReference type="ARBA" id="ARBA00008434"/>
    </source>
</evidence>
<dbReference type="OMA" id="HMERFPR"/>
<dbReference type="SMART" id="SM01387">
    <property type="entry name" value="Ribosomal_S15"/>
    <property type="match status" value="1"/>
</dbReference>
<keyword evidence="12" id="KW-1185">Reference proteome</keyword>
<name>A0A7M7PGC4_STRPU</name>
<comment type="similarity">
    <text evidence="2 9">Belongs to the universal ribosomal protein uS15 family.</text>
</comment>
<reference evidence="12" key="1">
    <citation type="submission" date="2015-02" db="EMBL/GenBank/DDBJ databases">
        <title>Genome sequencing for Strongylocentrotus purpuratus.</title>
        <authorList>
            <person name="Murali S."/>
            <person name="Liu Y."/>
            <person name="Vee V."/>
            <person name="English A."/>
            <person name="Wang M."/>
            <person name="Skinner E."/>
            <person name="Han Y."/>
            <person name="Muzny D.M."/>
            <person name="Worley K.C."/>
            <person name="Gibbs R.A."/>
        </authorList>
    </citation>
    <scope>NUCLEOTIDE SEQUENCE</scope>
</reference>
<protein>
    <recommendedName>
        <fullName evidence="7">Small ribosomal subunit protein uS15m</fullName>
    </recommendedName>
    <alternativeName>
        <fullName evidence="8">28S ribosomal protein S15, mitochondrial</fullName>
    </alternativeName>
</protein>
<evidence type="ECO:0000256" key="1">
    <source>
        <dbReference type="ARBA" id="ARBA00004173"/>
    </source>
</evidence>
<keyword evidence="4 9" id="KW-0689">Ribosomal protein</keyword>
<dbReference type="OrthoDB" id="441444at2759"/>
<evidence type="ECO:0000256" key="4">
    <source>
        <dbReference type="ARBA" id="ARBA00022980"/>
    </source>
</evidence>
<organism evidence="11 12">
    <name type="scientific">Strongylocentrotus purpuratus</name>
    <name type="common">Purple sea urchin</name>
    <dbReference type="NCBI Taxonomy" id="7668"/>
    <lineage>
        <taxon>Eukaryota</taxon>
        <taxon>Metazoa</taxon>
        <taxon>Echinodermata</taxon>
        <taxon>Eleutherozoa</taxon>
        <taxon>Echinozoa</taxon>
        <taxon>Echinoidea</taxon>
        <taxon>Euechinoidea</taxon>
        <taxon>Echinacea</taxon>
        <taxon>Camarodonta</taxon>
        <taxon>Echinidea</taxon>
        <taxon>Strongylocentrotidae</taxon>
        <taxon>Strongylocentrotus</taxon>
    </lineage>
</organism>
<dbReference type="FunCoup" id="A0A7M7PGC4">
    <property type="interactions" value="692"/>
</dbReference>
<comment type="subcellular location">
    <subcellularLocation>
        <location evidence="1">Mitochondrion</location>
    </subcellularLocation>
</comment>